<proteinExistence type="predicted"/>
<gene>
    <name evidence="1" type="primary">Vigan.02G188700</name>
    <name evidence="1" type="ORF">VIGAN_02188700</name>
</gene>
<reference evidence="1 2" key="1">
    <citation type="journal article" date="2015" name="Sci. Rep.">
        <title>The power of single molecule real-time sequencing technology in the de novo assembly of a eukaryotic genome.</title>
        <authorList>
            <person name="Sakai H."/>
            <person name="Naito K."/>
            <person name="Ogiso-Tanaka E."/>
            <person name="Takahashi Y."/>
            <person name="Iseki K."/>
            <person name="Muto C."/>
            <person name="Satou K."/>
            <person name="Teruya K."/>
            <person name="Shiroma A."/>
            <person name="Shimoji M."/>
            <person name="Hirano T."/>
            <person name="Itoh T."/>
            <person name="Kaga A."/>
            <person name="Tomooka N."/>
        </authorList>
    </citation>
    <scope>NUCLEOTIDE SEQUENCE [LARGE SCALE GENOMIC DNA]</scope>
    <source>
        <strain evidence="2">cv. Shumari</strain>
    </source>
</reference>
<name>A0A0S3REN0_PHAAN</name>
<accession>A0A0S3REN0</accession>
<organism evidence="1 2">
    <name type="scientific">Vigna angularis var. angularis</name>
    <dbReference type="NCBI Taxonomy" id="157739"/>
    <lineage>
        <taxon>Eukaryota</taxon>
        <taxon>Viridiplantae</taxon>
        <taxon>Streptophyta</taxon>
        <taxon>Embryophyta</taxon>
        <taxon>Tracheophyta</taxon>
        <taxon>Spermatophyta</taxon>
        <taxon>Magnoliopsida</taxon>
        <taxon>eudicotyledons</taxon>
        <taxon>Gunneridae</taxon>
        <taxon>Pentapetalae</taxon>
        <taxon>rosids</taxon>
        <taxon>fabids</taxon>
        <taxon>Fabales</taxon>
        <taxon>Fabaceae</taxon>
        <taxon>Papilionoideae</taxon>
        <taxon>50 kb inversion clade</taxon>
        <taxon>NPAAA clade</taxon>
        <taxon>indigoferoid/millettioid clade</taxon>
        <taxon>Phaseoleae</taxon>
        <taxon>Vigna</taxon>
    </lineage>
</organism>
<evidence type="ECO:0000313" key="2">
    <source>
        <dbReference type="Proteomes" id="UP000291084"/>
    </source>
</evidence>
<dbReference type="AlphaFoldDB" id="A0A0S3REN0"/>
<protein>
    <submittedName>
        <fullName evidence="1">Uncharacterized protein</fullName>
    </submittedName>
</protein>
<dbReference type="EMBL" id="AP015035">
    <property type="protein sequence ID" value="BAT79075.1"/>
    <property type="molecule type" value="Genomic_DNA"/>
</dbReference>
<dbReference type="Proteomes" id="UP000291084">
    <property type="component" value="Chromosome 2"/>
</dbReference>
<evidence type="ECO:0000313" key="1">
    <source>
        <dbReference type="EMBL" id="BAT79075.1"/>
    </source>
</evidence>
<feature type="non-terminal residue" evidence="1">
    <location>
        <position position="1"/>
    </location>
</feature>
<sequence>RTRNTPLPPYKENSIPKQPFRCTQDKRKHLSINRTRIYEVQQINLSSTIMLNNHMLRYTPTFTHAPLLTLLQVYRIVSSNNKW</sequence>
<keyword evidence="2" id="KW-1185">Reference proteome</keyword>